<evidence type="ECO:0000313" key="1">
    <source>
        <dbReference type="EMBL" id="CAD8089554.1"/>
    </source>
</evidence>
<reference evidence="1" key="1">
    <citation type="submission" date="2021-01" db="EMBL/GenBank/DDBJ databases">
        <authorList>
            <consortium name="Genoscope - CEA"/>
            <person name="William W."/>
        </authorList>
    </citation>
    <scope>NUCLEOTIDE SEQUENCE</scope>
</reference>
<evidence type="ECO:0000313" key="2">
    <source>
        <dbReference type="Proteomes" id="UP000692954"/>
    </source>
</evidence>
<gene>
    <name evidence="1" type="ORF">PSON_ATCC_30995.1.T0540190</name>
</gene>
<organism evidence="1 2">
    <name type="scientific">Paramecium sonneborni</name>
    <dbReference type="NCBI Taxonomy" id="65129"/>
    <lineage>
        <taxon>Eukaryota</taxon>
        <taxon>Sar</taxon>
        <taxon>Alveolata</taxon>
        <taxon>Ciliophora</taxon>
        <taxon>Intramacronucleata</taxon>
        <taxon>Oligohymenophorea</taxon>
        <taxon>Peniculida</taxon>
        <taxon>Parameciidae</taxon>
        <taxon>Paramecium</taxon>
    </lineage>
</organism>
<protein>
    <submittedName>
        <fullName evidence="1">Uncharacterized protein</fullName>
    </submittedName>
</protein>
<name>A0A8S1NRU4_9CILI</name>
<proteinExistence type="predicted"/>
<dbReference type="AlphaFoldDB" id="A0A8S1NRU4"/>
<keyword evidence="2" id="KW-1185">Reference proteome</keyword>
<dbReference type="EMBL" id="CAJJDN010000054">
    <property type="protein sequence ID" value="CAD8089554.1"/>
    <property type="molecule type" value="Genomic_DNA"/>
</dbReference>
<accession>A0A8S1NRU4</accession>
<sequence>MQYIHFGNLQMIIEDFNEIDQKNNISSLQQLIEVVIESSKRIELIQSDQLQEIKQVQVQGFKWILNLFKQYDQYRKNLIELIFQIQEEQIEYSRTIQISNYEKFIIINRFSHLFFIQINILEIILSSFKIFIRKVIEKIDVIGGEKPLNFLQFDLDNTEKILKFNQNKISQIQLWLYYYFKVIKRLKMQIFNFHLQINSRNSRIKNKNNQWKFKPKCSKQFIDQKINQRCFFVKLSLPILDELKHLQMKNQIGQFLQNYKRNGSQIIWKKDKIFHFQQIYKIIQVSLIQYYQIKV</sequence>
<dbReference type="Proteomes" id="UP000692954">
    <property type="component" value="Unassembled WGS sequence"/>
</dbReference>
<comment type="caution">
    <text evidence="1">The sequence shown here is derived from an EMBL/GenBank/DDBJ whole genome shotgun (WGS) entry which is preliminary data.</text>
</comment>